<dbReference type="Proteomes" id="UP000007263">
    <property type="component" value="Segment"/>
</dbReference>
<dbReference type="EMBL" id="HQ641380">
    <property type="protein sequence ID" value="ADU79209.1"/>
    <property type="molecule type" value="Genomic_DNA"/>
</dbReference>
<gene>
    <name evidence="1" type="ORF">EcP1_gp58</name>
</gene>
<dbReference type="KEGG" id="vg:14006837"/>
<proteinExistence type="predicted"/>
<dbReference type="GeneID" id="14006837"/>
<evidence type="ECO:0000313" key="1">
    <source>
        <dbReference type="EMBL" id="ADU79209.1"/>
    </source>
</evidence>
<reference evidence="1 2" key="1">
    <citation type="submission" date="2010-11" db="EMBL/GenBank/DDBJ databases">
        <title>Complete nucleotide sequence of the bacteriophage EcP1, a new member of the N4-like viruses.</title>
        <authorList>
            <person name="Zhu J."/>
            <person name="Rao X."/>
            <person name="Tan Y."/>
            <person name="Hu Z."/>
            <person name="Xiong K."/>
            <person name="Chen Z."/>
            <person name="Li S."/>
            <person name="Yang J."/>
            <person name="Jin X."/>
            <person name="Chen Y."/>
            <person name="Hu F."/>
        </authorList>
    </citation>
    <scope>NUCLEOTIDE SEQUENCE [LARGE SCALE GENOMIC DNA]</scope>
</reference>
<evidence type="ECO:0000313" key="2">
    <source>
        <dbReference type="Proteomes" id="UP000007263"/>
    </source>
</evidence>
<name>E9NII3_9CAUD</name>
<accession>E9NII3</accession>
<protein>
    <submittedName>
        <fullName evidence="1">Uncharacterized protein</fullName>
    </submittedName>
</protein>
<dbReference type="RefSeq" id="YP_007003181.1">
    <property type="nucleotide sequence ID" value="NC_019485.1"/>
</dbReference>
<keyword evidence="2" id="KW-1185">Reference proteome</keyword>
<organism evidence="1 2">
    <name type="scientific">Enterobacter phage EcP1</name>
    <dbReference type="NCBI Taxonomy" id="942016"/>
    <lineage>
        <taxon>Viruses</taxon>
        <taxon>Duplodnaviria</taxon>
        <taxon>Heunggongvirae</taxon>
        <taxon>Uroviricota</taxon>
        <taxon>Caudoviricetes</taxon>
        <taxon>Schitoviridae</taxon>
        <taxon>Eceepunavirus</taxon>
        <taxon>Eceepunavirus EcP1</taxon>
    </lineage>
</organism>
<sequence length="138" mass="15551">MLCLNLNLRTAIVPIIVLNQSQLRTQVMADVNEIQDLEAQKAKAHEDIAFAEKVQKLRSNRLFKEIFEDNLFSETVSRLNRVSVSPAAPAEVKERAKERMQAIGYIQVMLDEFITAGQYAETTIGSIDNALEEARAED</sequence>